<dbReference type="InterPro" id="IPR008538">
    <property type="entry name" value="Uma2"/>
</dbReference>
<feature type="domain" description="Putative restriction endonuclease" evidence="1">
    <location>
        <begin position="19"/>
        <end position="177"/>
    </location>
</feature>
<dbReference type="RefSeq" id="WP_190448420.1">
    <property type="nucleotide sequence ID" value="NZ_JAMPLM010000028.1"/>
</dbReference>
<sequence length="218" mass="24431">MAKAPKPSEQRVVLEKVSWQQFETLLAEMGAERSARFTFARNRLELMTPLEEHDRCHKLIESLILVLADEGALRVEGYKAPTLKRPDLGIAIEPETGYYIQHAAAVHGKRAIDLAVDPPPDLVLDVSFSPRTSDRLALYAAIGVAEVWRYVSQLGDDFLKGTLQIYCLEGDRYVEATHGLAFPFLPAGRILQFIDESDALGLMTALRSLREWLQSIPK</sequence>
<name>A0ABV0KPQ9_9CYAN</name>
<evidence type="ECO:0000313" key="3">
    <source>
        <dbReference type="Proteomes" id="UP001476950"/>
    </source>
</evidence>
<evidence type="ECO:0000259" key="1">
    <source>
        <dbReference type="Pfam" id="PF05685"/>
    </source>
</evidence>
<dbReference type="EMBL" id="JAMPLM010000028">
    <property type="protein sequence ID" value="MEP1061175.1"/>
    <property type="molecule type" value="Genomic_DNA"/>
</dbReference>
<organism evidence="2 3">
    <name type="scientific">Stenomitos frigidus AS-A4</name>
    <dbReference type="NCBI Taxonomy" id="2933935"/>
    <lineage>
        <taxon>Bacteria</taxon>
        <taxon>Bacillati</taxon>
        <taxon>Cyanobacteriota</taxon>
        <taxon>Cyanophyceae</taxon>
        <taxon>Leptolyngbyales</taxon>
        <taxon>Leptolyngbyaceae</taxon>
        <taxon>Stenomitos</taxon>
    </lineage>
</organism>
<keyword evidence="2" id="KW-0378">Hydrolase</keyword>
<keyword evidence="3" id="KW-1185">Reference proteome</keyword>
<dbReference type="Proteomes" id="UP001476950">
    <property type="component" value="Unassembled WGS sequence"/>
</dbReference>
<reference evidence="2 3" key="1">
    <citation type="submission" date="2022-04" db="EMBL/GenBank/DDBJ databases">
        <title>Positive selection, recombination, and allopatry shape intraspecific diversity of widespread and dominant cyanobacteria.</title>
        <authorList>
            <person name="Wei J."/>
            <person name="Shu W."/>
            <person name="Hu C."/>
        </authorList>
    </citation>
    <scope>NUCLEOTIDE SEQUENCE [LARGE SCALE GENOMIC DNA]</scope>
    <source>
        <strain evidence="2 3">AS-A4</strain>
    </source>
</reference>
<keyword evidence="2" id="KW-0255">Endonuclease</keyword>
<evidence type="ECO:0000313" key="2">
    <source>
        <dbReference type="EMBL" id="MEP1061175.1"/>
    </source>
</evidence>
<accession>A0ABV0KPQ9</accession>
<keyword evidence="2" id="KW-0540">Nuclease</keyword>
<gene>
    <name evidence="2" type="ORF">NDI38_22340</name>
</gene>
<comment type="caution">
    <text evidence="2">The sequence shown here is derived from an EMBL/GenBank/DDBJ whole genome shotgun (WGS) entry which is preliminary data.</text>
</comment>
<dbReference type="PANTHER" id="PTHR47152">
    <property type="entry name" value="SLR2084 PROTEIN-RELATED"/>
    <property type="match status" value="1"/>
</dbReference>
<protein>
    <submittedName>
        <fullName evidence="2">Uma2 family endonuclease</fullName>
    </submittedName>
</protein>
<dbReference type="Pfam" id="PF05685">
    <property type="entry name" value="Uma2"/>
    <property type="match status" value="1"/>
</dbReference>
<proteinExistence type="predicted"/>
<dbReference type="GO" id="GO:0004519">
    <property type="term" value="F:endonuclease activity"/>
    <property type="evidence" value="ECO:0007669"/>
    <property type="project" value="UniProtKB-KW"/>
</dbReference>